<evidence type="ECO:0000313" key="3">
    <source>
        <dbReference type="EMBL" id="ADH61972.1"/>
    </source>
</evidence>
<feature type="transmembrane region" description="Helical" evidence="2">
    <location>
        <begin position="6"/>
        <end position="24"/>
    </location>
</feature>
<dbReference type="HOGENOM" id="CLU_2167976_0_0_0"/>
<gene>
    <name evidence="3" type="ordered locus">Mesil_0024</name>
</gene>
<feature type="region of interest" description="Disordered" evidence="1">
    <location>
        <begin position="99"/>
        <end position="122"/>
    </location>
</feature>
<dbReference type="Proteomes" id="UP000001916">
    <property type="component" value="Chromosome"/>
</dbReference>
<evidence type="ECO:0000313" key="4">
    <source>
        <dbReference type="Proteomes" id="UP000001916"/>
    </source>
</evidence>
<accession>D7BG51</accession>
<protein>
    <submittedName>
        <fullName evidence="3">Uncharacterized protein</fullName>
    </submittedName>
</protein>
<keyword evidence="4" id="KW-1185">Reference proteome</keyword>
<reference evidence="3 4" key="1">
    <citation type="journal article" date="2010" name="Stand. Genomic Sci.">
        <title>Complete genome sequence of Meiothermus silvanus type strain (VI-R2).</title>
        <authorList>
            <person name="Sikorski J."/>
            <person name="Tindall B.J."/>
            <person name="Lowry S."/>
            <person name="Lucas S."/>
            <person name="Nolan M."/>
            <person name="Copeland A."/>
            <person name="Glavina Del Rio T."/>
            <person name="Tice H."/>
            <person name="Cheng J.F."/>
            <person name="Han C."/>
            <person name="Pitluck S."/>
            <person name="Liolios K."/>
            <person name="Ivanova N."/>
            <person name="Mavromatis K."/>
            <person name="Mikhailova N."/>
            <person name="Pati A."/>
            <person name="Goodwin L."/>
            <person name="Chen A."/>
            <person name="Palaniappan K."/>
            <person name="Land M."/>
            <person name="Hauser L."/>
            <person name="Chang Y.J."/>
            <person name="Jeffries C.D."/>
            <person name="Rohde M."/>
            <person name="Goker M."/>
            <person name="Woyke T."/>
            <person name="Bristow J."/>
            <person name="Eisen J.A."/>
            <person name="Markowitz V."/>
            <person name="Hugenholtz P."/>
            <person name="Kyrpides N.C."/>
            <person name="Klenk H.P."/>
            <person name="Lapidus A."/>
        </authorList>
    </citation>
    <scope>NUCLEOTIDE SEQUENCE [LARGE SCALE GENOMIC DNA]</scope>
    <source>
        <strain evidence="4">ATCC 700542 / DSM 9946 / VI-R2</strain>
    </source>
</reference>
<proteinExistence type="predicted"/>
<dbReference type="AlphaFoldDB" id="D7BG51"/>
<dbReference type="STRING" id="526227.Mesil_0024"/>
<keyword evidence="2" id="KW-0812">Transmembrane</keyword>
<evidence type="ECO:0000256" key="2">
    <source>
        <dbReference type="SAM" id="Phobius"/>
    </source>
</evidence>
<name>D7BG51_ALLS1</name>
<feature type="compositionally biased region" description="Polar residues" evidence="1">
    <location>
        <begin position="99"/>
        <end position="108"/>
    </location>
</feature>
<organism evidence="3 4">
    <name type="scientific">Allomeiothermus silvanus (strain ATCC 700542 / DSM 9946 / NBRC 106475 / NCIMB 13440 / VI-R2)</name>
    <name type="common">Thermus silvanus</name>
    <dbReference type="NCBI Taxonomy" id="526227"/>
    <lineage>
        <taxon>Bacteria</taxon>
        <taxon>Thermotogati</taxon>
        <taxon>Deinococcota</taxon>
        <taxon>Deinococci</taxon>
        <taxon>Thermales</taxon>
        <taxon>Thermaceae</taxon>
        <taxon>Allomeiothermus</taxon>
    </lineage>
</organism>
<sequence>MSVVGVFLVFLLLVGLFGLVNLWANRKREAAFQAWLKEHLPEGMELEDFLKAAPYGYRLLLDRRAYGIWDKRTGDDTPVNTTKTEEEAQAWIIAATLNEQRNPSTLSNRPFPAPNGAHHQGQ</sequence>
<keyword evidence="2" id="KW-0472">Membrane</keyword>
<dbReference type="KEGG" id="msv:Mesil_0024"/>
<keyword evidence="2" id="KW-1133">Transmembrane helix</keyword>
<dbReference type="EMBL" id="CP002042">
    <property type="protein sequence ID" value="ADH61972.1"/>
    <property type="molecule type" value="Genomic_DNA"/>
</dbReference>
<evidence type="ECO:0000256" key="1">
    <source>
        <dbReference type="SAM" id="MobiDB-lite"/>
    </source>
</evidence>
<dbReference type="RefSeq" id="WP_013156580.1">
    <property type="nucleotide sequence ID" value="NC_014212.1"/>
</dbReference>